<dbReference type="Proteomes" id="UP000289794">
    <property type="component" value="Chromosome"/>
</dbReference>
<evidence type="ECO:0000313" key="2">
    <source>
        <dbReference type="Proteomes" id="UP000289794"/>
    </source>
</evidence>
<name>A0A4P6LXW9_9FIRM</name>
<accession>A0A4P6LXW9</accession>
<sequence>MEHIDIEQYRRQIEAIKLSVIGLPEVTGFTVSQVLLDSIEYLYNDFIVLGKRELLTQAVVHIQSYLEMGFVYDDKKLLFDSILEALGTEKKYLFPKQYYAAKKVKLNKNAVRRIIKKWPRTKNRQFSIDELINDIIDKVKNKKIGVYHYQSTLGKKENIVGLYELVIDNRECYFHDMICKKYYVFDEE</sequence>
<protein>
    <submittedName>
        <fullName evidence="1">Uncharacterized protein</fullName>
    </submittedName>
</protein>
<proteinExistence type="predicted"/>
<dbReference type="EMBL" id="CP035945">
    <property type="protein sequence ID" value="QBE95953.1"/>
    <property type="molecule type" value="Genomic_DNA"/>
</dbReference>
<reference evidence="1 2" key="1">
    <citation type="submission" date="2019-01" db="EMBL/GenBank/DDBJ databases">
        <title>PMF-metabolizing Aryl O-demethylase.</title>
        <authorList>
            <person name="Kim M."/>
        </authorList>
    </citation>
    <scope>NUCLEOTIDE SEQUENCE [LARGE SCALE GENOMIC DNA]</scope>
    <source>
        <strain evidence="1 2">PMF1</strain>
    </source>
</reference>
<dbReference type="AlphaFoldDB" id="A0A4P6LXW9"/>
<dbReference type="RefSeq" id="WP_130180324.1">
    <property type="nucleotide sequence ID" value="NZ_CP035945.1"/>
</dbReference>
<gene>
    <name evidence="1" type="ORF">PMF13cell1_01479</name>
</gene>
<evidence type="ECO:0000313" key="1">
    <source>
        <dbReference type="EMBL" id="QBE95953.1"/>
    </source>
</evidence>
<organism evidence="1 2">
    <name type="scientific">Blautia producta</name>
    <dbReference type="NCBI Taxonomy" id="33035"/>
    <lineage>
        <taxon>Bacteria</taxon>
        <taxon>Bacillati</taxon>
        <taxon>Bacillota</taxon>
        <taxon>Clostridia</taxon>
        <taxon>Lachnospirales</taxon>
        <taxon>Lachnospiraceae</taxon>
        <taxon>Blautia</taxon>
    </lineage>
</organism>
<dbReference type="KEGG" id="bpro:PMF13cell1_01479"/>